<evidence type="ECO:0000313" key="2">
    <source>
        <dbReference type="EMBL" id="JAP21860.1"/>
    </source>
</evidence>
<dbReference type="GO" id="GO:0009507">
    <property type="term" value="C:chloroplast"/>
    <property type="evidence" value="ECO:0007669"/>
    <property type="project" value="TreeGrafter"/>
</dbReference>
<organism evidence="2">
    <name type="scientific">Solanum chacoense</name>
    <name type="common">Chaco potato</name>
    <dbReference type="NCBI Taxonomy" id="4108"/>
    <lineage>
        <taxon>Eukaryota</taxon>
        <taxon>Viridiplantae</taxon>
        <taxon>Streptophyta</taxon>
        <taxon>Embryophyta</taxon>
        <taxon>Tracheophyta</taxon>
        <taxon>Spermatophyta</taxon>
        <taxon>Magnoliopsida</taxon>
        <taxon>eudicotyledons</taxon>
        <taxon>Gunneridae</taxon>
        <taxon>Pentapetalae</taxon>
        <taxon>asterids</taxon>
        <taxon>lamiids</taxon>
        <taxon>Solanales</taxon>
        <taxon>Solanaceae</taxon>
        <taxon>Solanoideae</taxon>
        <taxon>Solaneae</taxon>
        <taxon>Solanum</taxon>
    </lineage>
</organism>
<keyword evidence="1" id="KW-0812">Transmembrane</keyword>
<dbReference type="EMBL" id="GEDG01017223">
    <property type="protein sequence ID" value="JAP21860.1"/>
    <property type="molecule type" value="Transcribed_RNA"/>
</dbReference>
<dbReference type="AlphaFoldDB" id="A0A0V0HNP2"/>
<reference evidence="2" key="1">
    <citation type="submission" date="2015-12" db="EMBL/GenBank/DDBJ databases">
        <title>Gene expression during late stages of embryo sac development: a critical building block for successful pollen-pistil interactions.</title>
        <authorList>
            <person name="Liu Y."/>
            <person name="Joly V."/>
            <person name="Sabar M."/>
            <person name="Matton D.P."/>
        </authorList>
    </citation>
    <scope>NUCLEOTIDE SEQUENCE</scope>
</reference>
<dbReference type="PANTHER" id="PTHR46157:SF4">
    <property type="entry name" value="K(+) EFFLUX ANTIPORTER 3, CHLOROPLASTIC"/>
    <property type="match status" value="1"/>
</dbReference>
<keyword evidence="1" id="KW-0472">Membrane</keyword>
<keyword evidence="1" id="KW-1133">Transmembrane helix</keyword>
<evidence type="ECO:0000256" key="1">
    <source>
        <dbReference type="SAM" id="Phobius"/>
    </source>
</evidence>
<proteinExistence type="predicted"/>
<feature type="transmembrane region" description="Helical" evidence="1">
    <location>
        <begin position="60"/>
        <end position="79"/>
    </location>
</feature>
<sequence length="81" mass="9084">MWCFKRLPYVFLFIMLKVVLSTLAFTSFELPPNDAVGTKILEFLFHSRPDLVNIRSVDEAVVIGAALSLSSSAFVLQVISY</sequence>
<feature type="transmembrane region" description="Helical" evidence="1">
    <location>
        <begin position="7"/>
        <end position="28"/>
    </location>
</feature>
<dbReference type="GO" id="GO:0016020">
    <property type="term" value="C:membrane"/>
    <property type="evidence" value="ECO:0007669"/>
    <property type="project" value="TreeGrafter"/>
</dbReference>
<accession>A0A0V0HNP2</accession>
<name>A0A0V0HNP2_SOLCH</name>
<protein>
    <submittedName>
        <fullName evidence="2">Putative ovule protein</fullName>
    </submittedName>
</protein>
<dbReference type="PANTHER" id="PTHR46157">
    <property type="entry name" value="K(+) EFFLUX ANTIPORTER 3, CHLOROPLASTIC"/>
    <property type="match status" value="1"/>
</dbReference>